<dbReference type="RefSeq" id="WP_249317946.1">
    <property type="nucleotide sequence ID" value="NZ_JACRSN010000002.1"/>
</dbReference>
<feature type="binding site" evidence="14">
    <location>
        <position position="74"/>
    </location>
    <ligand>
        <name>substrate</name>
    </ligand>
</feature>
<dbReference type="Gene3D" id="3.40.1160.10">
    <property type="entry name" value="Acetylglutamate kinase-like"/>
    <property type="match status" value="1"/>
</dbReference>
<evidence type="ECO:0000256" key="1">
    <source>
        <dbReference type="ARBA" id="ARBA00003121"/>
    </source>
</evidence>
<keyword evidence="6 16" id="KW-0028">Amino-acid biosynthesis</keyword>
<dbReference type="EC" id="2.7.2.4" evidence="15"/>
<proteinExistence type="inferred from homology"/>
<dbReference type="CDD" id="cd04261">
    <property type="entry name" value="AAK_AKii-LysC-BS"/>
    <property type="match status" value="1"/>
</dbReference>
<evidence type="ECO:0000256" key="5">
    <source>
        <dbReference type="ARBA" id="ARBA00010122"/>
    </source>
</evidence>
<organism evidence="18 19">
    <name type="scientific">Yeguia hominis</name>
    <dbReference type="NCBI Taxonomy" id="2763662"/>
    <lineage>
        <taxon>Bacteria</taxon>
        <taxon>Bacillati</taxon>
        <taxon>Bacillota</taxon>
        <taxon>Clostridia</taxon>
        <taxon>Eubacteriales</taxon>
        <taxon>Yeguiaceae</taxon>
        <taxon>Yeguia</taxon>
    </lineage>
</organism>
<dbReference type="NCBIfam" id="TIGR00657">
    <property type="entry name" value="asp_kinases"/>
    <property type="match status" value="1"/>
</dbReference>
<evidence type="ECO:0000313" key="18">
    <source>
        <dbReference type="EMBL" id="MBC8532729.1"/>
    </source>
</evidence>
<name>A0A926HQG7_9FIRM</name>
<evidence type="ECO:0000256" key="4">
    <source>
        <dbReference type="ARBA" id="ARBA00005139"/>
    </source>
</evidence>
<dbReference type="PIRSF" id="PIRSF000726">
    <property type="entry name" value="Asp_kin"/>
    <property type="match status" value="1"/>
</dbReference>
<dbReference type="InterPro" id="IPR036393">
    <property type="entry name" value="AceGlu_kinase-like_sf"/>
</dbReference>
<dbReference type="PROSITE" id="PS51671">
    <property type="entry name" value="ACT"/>
    <property type="match status" value="1"/>
</dbReference>
<dbReference type="NCBIfam" id="TIGR00656">
    <property type="entry name" value="asp_kin_monofn"/>
    <property type="match status" value="1"/>
</dbReference>
<dbReference type="InterPro" id="IPR005260">
    <property type="entry name" value="Asp_kin_monofn"/>
</dbReference>
<keyword evidence="9 15" id="KW-0418">Kinase</keyword>
<evidence type="ECO:0000256" key="16">
    <source>
        <dbReference type="RuleBase" id="RU004249"/>
    </source>
</evidence>
<dbReference type="Pfam" id="PF00696">
    <property type="entry name" value="AA_kinase"/>
    <property type="match status" value="1"/>
</dbReference>
<comment type="pathway">
    <text evidence="2 16">Amino-acid biosynthesis; L-lysine biosynthesis via DAP pathway; (S)-tetrahydrodipicolinate from L-aspartate: step 1/4.</text>
</comment>
<gene>
    <name evidence="18" type="ORF">IAG03_01665</name>
</gene>
<feature type="binding site" evidence="14">
    <location>
        <position position="179"/>
    </location>
    <ligand>
        <name>ATP</name>
        <dbReference type="ChEBI" id="CHEBI:30616"/>
    </ligand>
</feature>
<evidence type="ECO:0000259" key="17">
    <source>
        <dbReference type="PROSITE" id="PS51671"/>
    </source>
</evidence>
<dbReference type="InterPro" id="IPR001048">
    <property type="entry name" value="Asp/Glu/Uridylate_kinase"/>
</dbReference>
<comment type="pathway">
    <text evidence="4 16">Amino-acid biosynthesis; L-threonine biosynthesis; L-threonine from L-aspartate: step 1/5.</text>
</comment>
<feature type="binding site" evidence="14">
    <location>
        <position position="184"/>
    </location>
    <ligand>
        <name>ATP</name>
        <dbReference type="ChEBI" id="CHEBI:30616"/>
    </ligand>
</feature>
<evidence type="ECO:0000256" key="10">
    <source>
        <dbReference type="ARBA" id="ARBA00022840"/>
    </source>
</evidence>
<dbReference type="InterPro" id="IPR001341">
    <property type="entry name" value="Asp_kinase"/>
</dbReference>
<keyword evidence="19" id="KW-1185">Reference proteome</keyword>
<dbReference type="GO" id="GO:0009090">
    <property type="term" value="P:homoserine biosynthetic process"/>
    <property type="evidence" value="ECO:0007669"/>
    <property type="project" value="TreeGrafter"/>
</dbReference>
<dbReference type="PANTHER" id="PTHR21499">
    <property type="entry name" value="ASPARTATE KINASE"/>
    <property type="match status" value="1"/>
</dbReference>
<evidence type="ECO:0000256" key="11">
    <source>
        <dbReference type="ARBA" id="ARBA00022915"/>
    </source>
</evidence>
<evidence type="ECO:0000256" key="14">
    <source>
        <dbReference type="PIRSR" id="PIRSR000726-1"/>
    </source>
</evidence>
<evidence type="ECO:0000256" key="2">
    <source>
        <dbReference type="ARBA" id="ARBA00004766"/>
    </source>
</evidence>
<evidence type="ECO:0000256" key="12">
    <source>
        <dbReference type="ARBA" id="ARBA00023154"/>
    </source>
</evidence>
<dbReference type="Pfam" id="PF22468">
    <property type="entry name" value="ACT_9"/>
    <property type="match status" value="2"/>
</dbReference>
<feature type="binding site" evidence="14">
    <location>
        <position position="47"/>
    </location>
    <ligand>
        <name>substrate</name>
    </ligand>
</feature>
<dbReference type="Proteomes" id="UP000651482">
    <property type="component" value="Unassembled WGS sequence"/>
</dbReference>
<dbReference type="InterPro" id="IPR002912">
    <property type="entry name" value="ACT_dom"/>
</dbReference>
<feature type="domain" description="ACT" evidence="17">
    <location>
        <begin position="263"/>
        <end position="346"/>
    </location>
</feature>
<dbReference type="GO" id="GO:0004072">
    <property type="term" value="F:aspartate kinase activity"/>
    <property type="evidence" value="ECO:0007669"/>
    <property type="project" value="UniProtKB-EC"/>
</dbReference>
<evidence type="ECO:0000256" key="15">
    <source>
        <dbReference type="RuleBase" id="RU003448"/>
    </source>
</evidence>
<feature type="binding site" evidence="14">
    <location>
        <begin position="173"/>
        <end position="174"/>
    </location>
    <ligand>
        <name>ATP</name>
        <dbReference type="ChEBI" id="CHEBI:30616"/>
    </ligand>
</feature>
<keyword evidence="11" id="KW-0220">Diaminopimelate biosynthesis</keyword>
<evidence type="ECO:0000256" key="3">
    <source>
        <dbReference type="ARBA" id="ARBA00004986"/>
    </source>
</evidence>
<comment type="pathway">
    <text evidence="3 16">Amino-acid biosynthesis; L-methionine biosynthesis via de novo pathway; L-homoserine from L-aspartate: step 1/3.</text>
</comment>
<dbReference type="InterPro" id="IPR041740">
    <property type="entry name" value="AKii-LysC-BS"/>
</dbReference>
<dbReference type="PROSITE" id="PS00324">
    <property type="entry name" value="ASPARTOKINASE"/>
    <property type="match status" value="1"/>
</dbReference>
<dbReference type="GO" id="GO:0005524">
    <property type="term" value="F:ATP binding"/>
    <property type="evidence" value="ECO:0007669"/>
    <property type="project" value="UniProtKB-KW"/>
</dbReference>
<reference evidence="18" key="1">
    <citation type="submission" date="2020-08" db="EMBL/GenBank/DDBJ databases">
        <title>Genome public.</title>
        <authorList>
            <person name="Liu C."/>
            <person name="Sun Q."/>
        </authorList>
    </citation>
    <scope>NUCLEOTIDE SEQUENCE</scope>
    <source>
        <strain evidence="18">NSJ-40</strain>
    </source>
</reference>
<dbReference type="CDD" id="cd04923">
    <property type="entry name" value="ACT_AK-LysC-DapG-like_2"/>
    <property type="match status" value="1"/>
</dbReference>
<evidence type="ECO:0000256" key="8">
    <source>
        <dbReference type="ARBA" id="ARBA00022741"/>
    </source>
</evidence>
<dbReference type="GO" id="GO:0009089">
    <property type="term" value="P:lysine biosynthetic process via diaminopimelate"/>
    <property type="evidence" value="ECO:0007669"/>
    <property type="project" value="InterPro"/>
</dbReference>
<dbReference type="NCBIfam" id="NF005154">
    <property type="entry name" value="PRK06635.1-2"/>
    <property type="match status" value="1"/>
</dbReference>
<dbReference type="AlphaFoldDB" id="A0A926HQG7"/>
<evidence type="ECO:0000256" key="6">
    <source>
        <dbReference type="ARBA" id="ARBA00022605"/>
    </source>
</evidence>
<comment type="function">
    <text evidence="1">Catalyzes the phosphorylation of the beta-carboxyl group of aspartic acid with ATP to yield 4-phospho-L-aspartate, which is involved in the branched biosynthetic pathway leading to the biosynthesis of amino acids threonine, isoleucine and methionine.</text>
</comment>
<dbReference type="GO" id="GO:0019877">
    <property type="term" value="P:diaminopimelate biosynthetic process"/>
    <property type="evidence" value="ECO:0007669"/>
    <property type="project" value="UniProtKB-KW"/>
</dbReference>
<dbReference type="SUPFAM" id="SSF55021">
    <property type="entry name" value="ACT-like"/>
    <property type="match status" value="2"/>
</dbReference>
<dbReference type="FunFam" id="3.40.1160.10:FF:000002">
    <property type="entry name" value="Aspartokinase"/>
    <property type="match status" value="1"/>
</dbReference>
<dbReference type="InterPro" id="IPR054352">
    <property type="entry name" value="ACT_Aspartokinase"/>
</dbReference>
<evidence type="ECO:0000256" key="9">
    <source>
        <dbReference type="ARBA" id="ARBA00022777"/>
    </source>
</evidence>
<sequence length="407" mass="43891">MGLIVQKFGGSSVANAERVMNVADIVTSTYKEGNDVVVVVSAQGDTTDDLIAKAEEINPGASKREMDMLLTAGEQISASLLAMAIEKLGYPVVSLLGWQAGFLTSSAYSSARIKTLRPERIRKELDKKHIVVVTGFQGVNRYNDMTTLGRGGSDTSAVAIAAVMRADRCQIFTDVEGVYTADPRKVPGARKLDAITYDEMLELATLGAQVLNNRSVEMAKKYGVELEVISSLTRAKGTIVKEDCKMEKMLISGVAKDDKVARFSIIGVPDRPGLAFKIFSKLGAKNVNVDIILQSIGRNGTKDISFTVAKEHMQTTLDILTPYVEQLGATSLVYDDQVAKVSIVGAGMESHPGVAAQMFEALFESNINIRMISTSEIKISVLIDIADADRAVTAIHSKFFTPDVVGQ</sequence>
<dbReference type="PANTHER" id="PTHR21499:SF3">
    <property type="entry name" value="ASPARTOKINASE"/>
    <property type="match status" value="1"/>
</dbReference>
<comment type="caution">
    <text evidence="18">The sequence shown here is derived from an EMBL/GenBank/DDBJ whole genome shotgun (WGS) entry which is preliminary data.</text>
</comment>
<protein>
    <recommendedName>
        <fullName evidence="15">Aspartokinase</fullName>
        <ecNumber evidence="15">2.7.2.4</ecNumber>
    </recommendedName>
</protein>
<dbReference type="SUPFAM" id="SSF53633">
    <property type="entry name" value="Carbamate kinase-like"/>
    <property type="match status" value="1"/>
</dbReference>
<dbReference type="CDD" id="cd04913">
    <property type="entry name" value="ACT_AKii-LysC-BS-like_1"/>
    <property type="match status" value="1"/>
</dbReference>
<dbReference type="GO" id="GO:0005829">
    <property type="term" value="C:cytosol"/>
    <property type="evidence" value="ECO:0007669"/>
    <property type="project" value="TreeGrafter"/>
</dbReference>
<feature type="binding site" evidence="14">
    <location>
        <begin position="7"/>
        <end position="10"/>
    </location>
    <ligand>
        <name>ATP</name>
        <dbReference type="ChEBI" id="CHEBI:30616"/>
    </ligand>
</feature>
<dbReference type="NCBIfam" id="NF005155">
    <property type="entry name" value="PRK06635.1-4"/>
    <property type="match status" value="1"/>
</dbReference>
<evidence type="ECO:0000256" key="7">
    <source>
        <dbReference type="ARBA" id="ARBA00022679"/>
    </source>
</evidence>
<dbReference type="Gene3D" id="3.30.2130.10">
    <property type="entry name" value="VC0802-like"/>
    <property type="match status" value="1"/>
</dbReference>
<comment type="similarity">
    <text evidence="5 15">Belongs to the aspartokinase family.</text>
</comment>
<keyword evidence="7 15" id="KW-0808">Transferase</keyword>
<keyword evidence="12" id="KW-0457">Lysine biosynthesis</keyword>
<keyword evidence="8 14" id="KW-0547">Nucleotide-binding</keyword>
<comment type="catalytic activity">
    <reaction evidence="13 15">
        <text>L-aspartate + ATP = 4-phospho-L-aspartate + ADP</text>
        <dbReference type="Rhea" id="RHEA:23776"/>
        <dbReference type="ChEBI" id="CHEBI:29991"/>
        <dbReference type="ChEBI" id="CHEBI:30616"/>
        <dbReference type="ChEBI" id="CHEBI:57535"/>
        <dbReference type="ChEBI" id="CHEBI:456216"/>
        <dbReference type="EC" id="2.7.2.4"/>
    </reaction>
</comment>
<keyword evidence="10 14" id="KW-0067">ATP-binding</keyword>
<dbReference type="EMBL" id="JACRSN010000002">
    <property type="protein sequence ID" value="MBC8532729.1"/>
    <property type="molecule type" value="Genomic_DNA"/>
</dbReference>
<accession>A0A926HQG7</accession>
<evidence type="ECO:0000256" key="13">
    <source>
        <dbReference type="ARBA" id="ARBA00047872"/>
    </source>
</evidence>
<dbReference type="InterPro" id="IPR018042">
    <property type="entry name" value="Aspartate_kinase_CS"/>
</dbReference>
<dbReference type="InterPro" id="IPR045865">
    <property type="entry name" value="ACT-like_dom_sf"/>
</dbReference>
<evidence type="ECO:0000313" key="19">
    <source>
        <dbReference type="Proteomes" id="UP000651482"/>
    </source>
</evidence>
<dbReference type="FunFam" id="3.30.2130.10:FF:000002">
    <property type="entry name" value="Aspartokinase"/>
    <property type="match status" value="1"/>
</dbReference>